<evidence type="ECO:0000313" key="4">
    <source>
        <dbReference type="Proteomes" id="UP000799438"/>
    </source>
</evidence>
<evidence type="ECO:0000313" key="3">
    <source>
        <dbReference type="EMBL" id="KAF2140881.1"/>
    </source>
</evidence>
<protein>
    <submittedName>
        <fullName evidence="3">Uncharacterized protein</fullName>
    </submittedName>
</protein>
<feature type="compositionally biased region" description="Gly residues" evidence="2">
    <location>
        <begin position="404"/>
        <end position="414"/>
    </location>
</feature>
<feature type="region of interest" description="Disordered" evidence="2">
    <location>
        <begin position="1"/>
        <end position="29"/>
    </location>
</feature>
<dbReference type="GeneID" id="54295720"/>
<feature type="coiled-coil region" evidence="1">
    <location>
        <begin position="346"/>
        <end position="373"/>
    </location>
</feature>
<reference evidence="3" key="1">
    <citation type="journal article" date="2020" name="Stud. Mycol.">
        <title>101 Dothideomycetes genomes: a test case for predicting lifestyles and emergence of pathogens.</title>
        <authorList>
            <person name="Haridas S."/>
            <person name="Albert R."/>
            <person name="Binder M."/>
            <person name="Bloem J."/>
            <person name="Labutti K."/>
            <person name="Salamov A."/>
            <person name="Andreopoulos B."/>
            <person name="Baker S."/>
            <person name="Barry K."/>
            <person name="Bills G."/>
            <person name="Bluhm B."/>
            <person name="Cannon C."/>
            <person name="Castanera R."/>
            <person name="Culley D."/>
            <person name="Daum C."/>
            <person name="Ezra D."/>
            <person name="Gonzalez J."/>
            <person name="Henrissat B."/>
            <person name="Kuo A."/>
            <person name="Liang C."/>
            <person name="Lipzen A."/>
            <person name="Lutzoni F."/>
            <person name="Magnuson J."/>
            <person name="Mondo S."/>
            <person name="Nolan M."/>
            <person name="Ohm R."/>
            <person name="Pangilinan J."/>
            <person name="Park H.-J."/>
            <person name="Ramirez L."/>
            <person name="Alfaro M."/>
            <person name="Sun H."/>
            <person name="Tritt A."/>
            <person name="Yoshinaga Y."/>
            <person name="Zwiers L.-H."/>
            <person name="Turgeon B."/>
            <person name="Goodwin S."/>
            <person name="Spatafora J."/>
            <person name="Crous P."/>
            <person name="Grigoriev I."/>
        </authorList>
    </citation>
    <scope>NUCLEOTIDE SEQUENCE</scope>
    <source>
        <strain evidence="3">CBS 121167</strain>
    </source>
</reference>
<name>A0A6A6BEI1_9PEZI</name>
<accession>A0A6A6BEI1</accession>
<feature type="region of interest" description="Disordered" evidence="2">
    <location>
        <begin position="404"/>
        <end position="427"/>
    </location>
</feature>
<evidence type="ECO:0000256" key="1">
    <source>
        <dbReference type="SAM" id="Coils"/>
    </source>
</evidence>
<evidence type="ECO:0000256" key="2">
    <source>
        <dbReference type="SAM" id="MobiDB-lite"/>
    </source>
</evidence>
<sequence>MSPSFSPSPPMSPPPPPRPTIPPAPVTASVHASTVRLKQTRALPDAMLLLRRREKQLHAELQDLLDAQEEALSRESIGGDAGREGDDMGLSSGSLTPTVQSLTGSKGNALEQQQQSRRSRNRNIGIGSARKGIRKAMRQLAAVKDEEGYLLDANKTKNNAVLEKLATWEEQRGGLEKQIHDIEEYGNEGSRTDALREEAHTLEGEIQELEQKLRDMKTRHRSLVTEISDIENAVQSKLSSYKTSLSLLESDINTFLQSKRPRSPDAGTTPEAAPFYSVHPKRRTLSMAKEHFQDALTTLSTQQTAIETERAALDEGALIWTEIVRTVSDFERKIAAATQAHAADALAEARLLLAELERTIAAVDARHEAAQDKGWTLLVCCIGAELSALHQGRGILEGMLKAAGGGGRGGGGEAGDGEDGKALQERD</sequence>
<feature type="compositionally biased region" description="Polar residues" evidence="2">
    <location>
        <begin position="91"/>
        <end position="106"/>
    </location>
</feature>
<feature type="non-terminal residue" evidence="3">
    <location>
        <position position="427"/>
    </location>
</feature>
<keyword evidence="1" id="KW-0175">Coiled coil</keyword>
<dbReference type="RefSeq" id="XP_033396594.1">
    <property type="nucleotide sequence ID" value="XM_033538224.1"/>
</dbReference>
<proteinExistence type="predicted"/>
<gene>
    <name evidence="3" type="ORF">K452DRAFT_251660</name>
</gene>
<organism evidence="3 4">
    <name type="scientific">Aplosporella prunicola CBS 121167</name>
    <dbReference type="NCBI Taxonomy" id="1176127"/>
    <lineage>
        <taxon>Eukaryota</taxon>
        <taxon>Fungi</taxon>
        <taxon>Dikarya</taxon>
        <taxon>Ascomycota</taxon>
        <taxon>Pezizomycotina</taxon>
        <taxon>Dothideomycetes</taxon>
        <taxon>Dothideomycetes incertae sedis</taxon>
        <taxon>Botryosphaeriales</taxon>
        <taxon>Aplosporellaceae</taxon>
        <taxon>Aplosporella</taxon>
    </lineage>
</organism>
<dbReference type="EMBL" id="ML995488">
    <property type="protein sequence ID" value="KAF2140881.1"/>
    <property type="molecule type" value="Genomic_DNA"/>
</dbReference>
<feature type="compositionally biased region" description="Pro residues" evidence="2">
    <location>
        <begin position="1"/>
        <end position="25"/>
    </location>
</feature>
<feature type="region of interest" description="Disordered" evidence="2">
    <location>
        <begin position="72"/>
        <end position="125"/>
    </location>
</feature>
<keyword evidence="4" id="KW-1185">Reference proteome</keyword>
<dbReference type="Proteomes" id="UP000799438">
    <property type="component" value="Unassembled WGS sequence"/>
</dbReference>
<dbReference type="AlphaFoldDB" id="A0A6A6BEI1"/>
<dbReference type="OrthoDB" id="5342758at2759"/>
<feature type="coiled-coil region" evidence="1">
    <location>
        <begin position="158"/>
        <end position="226"/>
    </location>
</feature>
<feature type="compositionally biased region" description="Basic and acidic residues" evidence="2">
    <location>
        <begin position="418"/>
        <end position="427"/>
    </location>
</feature>